<sequence length="254" mass="28445">MISEIRRKRILEILRRDSNVVTKELSKMFNVSPMTIRRDLKQLEGLGYVKRTYKGAIIEELGTELSFMDKILKCREEKERIAKKAVEYIHESDFIALTGGSTTFQLALSLVESDITDLTILTNSINIAAKLIGRKGFRVIVAGGPIREKSYECVGESVLETINQYNIGKFFLGVNGLSVRGGISMSNIEESTVARAALKRSLMNIVIADNTKVGHNRMGHICEIGDIDLLIMNKGVPEKFKKEIERVGVKVRLV</sequence>
<dbReference type="GO" id="GO:0003700">
    <property type="term" value="F:DNA-binding transcription factor activity"/>
    <property type="evidence" value="ECO:0007669"/>
    <property type="project" value="InterPro"/>
</dbReference>
<dbReference type="Pfam" id="PF08220">
    <property type="entry name" value="HTH_DeoR"/>
    <property type="match status" value="1"/>
</dbReference>
<dbReference type="SUPFAM" id="SSF46785">
    <property type="entry name" value="Winged helix' DNA-binding domain"/>
    <property type="match status" value="1"/>
</dbReference>
<name>A0A7C5HFM0_UNCW3</name>
<dbReference type="InterPro" id="IPR036390">
    <property type="entry name" value="WH_DNA-bd_sf"/>
</dbReference>
<accession>A0A7C5HFM0</accession>
<dbReference type="PROSITE" id="PS51000">
    <property type="entry name" value="HTH_DEOR_2"/>
    <property type="match status" value="1"/>
</dbReference>
<dbReference type="PANTHER" id="PTHR30363:SF56">
    <property type="entry name" value="TRANSCRIPTIONAL REGULATOR, DEOR FAMILY"/>
    <property type="match status" value="1"/>
</dbReference>
<dbReference type="GO" id="GO:0003677">
    <property type="term" value="F:DNA binding"/>
    <property type="evidence" value="ECO:0007669"/>
    <property type="project" value="UniProtKB-KW"/>
</dbReference>
<dbReference type="Pfam" id="PF00455">
    <property type="entry name" value="DeoRC"/>
    <property type="match status" value="1"/>
</dbReference>
<keyword evidence="1" id="KW-0805">Transcription regulation</keyword>
<organism evidence="5">
    <name type="scientific">candidate division WOR-3 bacterium</name>
    <dbReference type="NCBI Taxonomy" id="2052148"/>
    <lineage>
        <taxon>Bacteria</taxon>
        <taxon>Bacteria division WOR-3</taxon>
    </lineage>
</organism>
<reference evidence="5" key="1">
    <citation type="journal article" date="2020" name="mSystems">
        <title>Genome- and Community-Level Interaction Insights into Carbon Utilization and Element Cycling Functions of Hydrothermarchaeota in Hydrothermal Sediment.</title>
        <authorList>
            <person name="Zhou Z."/>
            <person name="Liu Y."/>
            <person name="Xu W."/>
            <person name="Pan J."/>
            <person name="Luo Z.H."/>
            <person name="Li M."/>
        </authorList>
    </citation>
    <scope>NUCLEOTIDE SEQUENCE [LARGE SCALE GENOMIC DNA]</scope>
    <source>
        <strain evidence="5">HyVt-74</strain>
    </source>
</reference>
<dbReference type="Gene3D" id="1.10.10.10">
    <property type="entry name" value="Winged helix-like DNA-binding domain superfamily/Winged helix DNA-binding domain"/>
    <property type="match status" value="1"/>
</dbReference>
<dbReference type="SMART" id="SM00420">
    <property type="entry name" value="HTH_DEOR"/>
    <property type="match status" value="1"/>
</dbReference>
<dbReference type="SUPFAM" id="SSF100950">
    <property type="entry name" value="NagB/RpiA/CoA transferase-like"/>
    <property type="match status" value="1"/>
</dbReference>
<dbReference type="Proteomes" id="UP000886110">
    <property type="component" value="Unassembled WGS sequence"/>
</dbReference>
<evidence type="ECO:0000256" key="3">
    <source>
        <dbReference type="ARBA" id="ARBA00023163"/>
    </source>
</evidence>
<dbReference type="PANTHER" id="PTHR30363">
    <property type="entry name" value="HTH-TYPE TRANSCRIPTIONAL REGULATOR SRLR-RELATED"/>
    <property type="match status" value="1"/>
</dbReference>
<dbReference type="PRINTS" id="PR00037">
    <property type="entry name" value="HTHLACR"/>
</dbReference>
<keyword evidence="3" id="KW-0804">Transcription</keyword>
<protein>
    <submittedName>
        <fullName evidence="5">DeoR/GlpR transcriptional regulator</fullName>
    </submittedName>
</protein>
<proteinExistence type="predicted"/>
<evidence type="ECO:0000313" key="5">
    <source>
        <dbReference type="EMBL" id="HHE04671.1"/>
    </source>
</evidence>
<gene>
    <name evidence="5" type="ORF">ENL19_01255</name>
</gene>
<dbReference type="InterPro" id="IPR050313">
    <property type="entry name" value="Carb_Metab_HTH_regulators"/>
</dbReference>
<dbReference type="Gene3D" id="3.40.50.1360">
    <property type="match status" value="1"/>
</dbReference>
<dbReference type="PROSITE" id="PS00894">
    <property type="entry name" value="HTH_DEOR_1"/>
    <property type="match status" value="1"/>
</dbReference>
<dbReference type="InterPro" id="IPR001034">
    <property type="entry name" value="DeoR_HTH"/>
</dbReference>
<feature type="domain" description="HTH deoR-type" evidence="4">
    <location>
        <begin position="3"/>
        <end position="58"/>
    </location>
</feature>
<dbReference type="InterPro" id="IPR014036">
    <property type="entry name" value="DeoR-like_C"/>
</dbReference>
<evidence type="ECO:0000256" key="2">
    <source>
        <dbReference type="ARBA" id="ARBA00023125"/>
    </source>
</evidence>
<evidence type="ECO:0000259" key="4">
    <source>
        <dbReference type="PROSITE" id="PS51000"/>
    </source>
</evidence>
<evidence type="ECO:0000256" key="1">
    <source>
        <dbReference type="ARBA" id="ARBA00023015"/>
    </source>
</evidence>
<dbReference type="InterPro" id="IPR036388">
    <property type="entry name" value="WH-like_DNA-bd_sf"/>
</dbReference>
<dbReference type="InterPro" id="IPR018356">
    <property type="entry name" value="Tscrpt_reg_HTH_DeoR_CS"/>
</dbReference>
<comment type="caution">
    <text evidence="5">The sequence shown here is derived from an EMBL/GenBank/DDBJ whole genome shotgun (WGS) entry which is preliminary data.</text>
</comment>
<dbReference type="InterPro" id="IPR037171">
    <property type="entry name" value="NagB/RpiA_transferase-like"/>
</dbReference>
<dbReference type="SMART" id="SM01134">
    <property type="entry name" value="DeoRC"/>
    <property type="match status" value="1"/>
</dbReference>
<dbReference type="AlphaFoldDB" id="A0A7C5HFM0"/>
<keyword evidence="2" id="KW-0238">DNA-binding</keyword>
<dbReference type="EMBL" id="DRTB01000090">
    <property type="protein sequence ID" value="HHE04671.1"/>
    <property type="molecule type" value="Genomic_DNA"/>
</dbReference>